<dbReference type="GeneID" id="94833836"/>
<evidence type="ECO:0000256" key="2">
    <source>
        <dbReference type="SAM" id="Phobius"/>
    </source>
</evidence>
<accession>A0A1J4KQN5</accession>
<evidence type="ECO:0000259" key="3">
    <source>
        <dbReference type="PROSITE" id="PS50826"/>
    </source>
</evidence>
<feature type="domain" description="RUN" evidence="3">
    <location>
        <begin position="737"/>
        <end position="872"/>
    </location>
</feature>
<keyword evidence="2" id="KW-0812">Transmembrane</keyword>
<feature type="transmembrane region" description="Helical" evidence="2">
    <location>
        <begin position="639"/>
        <end position="663"/>
    </location>
</feature>
<protein>
    <recommendedName>
        <fullName evidence="3">RUN domain-containing protein</fullName>
    </recommendedName>
</protein>
<dbReference type="InterPro" id="IPR004012">
    <property type="entry name" value="Run_dom"/>
</dbReference>
<dbReference type="PROSITE" id="PS50826">
    <property type="entry name" value="RUN"/>
    <property type="match status" value="1"/>
</dbReference>
<dbReference type="VEuPathDB" id="TrichDB:TRFO_16686"/>
<evidence type="ECO:0000313" key="4">
    <source>
        <dbReference type="EMBL" id="OHT13240.1"/>
    </source>
</evidence>
<reference evidence="4" key="1">
    <citation type="submission" date="2016-10" db="EMBL/GenBank/DDBJ databases">
        <authorList>
            <person name="Benchimol M."/>
            <person name="Almeida L.G."/>
            <person name="Vasconcelos A.T."/>
            <person name="Perreira-Neves A."/>
            <person name="Rosa I.A."/>
            <person name="Tasca T."/>
            <person name="Bogo M.R."/>
            <person name="de Souza W."/>
        </authorList>
    </citation>
    <scope>NUCLEOTIDE SEQUENCE [LARGE SCALE GENOMIC DNA]</scope>
    <source>
        <strain evidence="4">K</strain>
    </source>
</reference>
<sequence length="872" mass="101305">MKGLNQYSNCNVIQSLDERIHIDASYENVQFQSSGLNDLELYKIEFTGPFVLFVRNKAPQFSLFVPNYTPMETKESPNRVSLRLLADPKVEVSIIFATVKDVTDFLNTFFYILGEIQLFIKEIDLSTCFFAVNYFGLLPGEKNTQNVKISAKIDGKKAYFKACVYNQLPHIPSKKKHKEKVKDTVFTIVLNTITTTVSQPIKLPTIFGTDAFRLISFEIYQKVKEKAYILCKTPQESMNLVFSIYILSNSYAVQQYLSRIHCSQLNLTNTMPRRQHSAMNSKESGKNGGMNKSNTLKLPQNRNKEYTFIPTNEITMKNNSRFETNSTMIIMDDIHQVKSKSDYFDSIPNQDNFIIEIEDIIQSNDNETQLQQNLMENERLNRSRSNTIKRKNSAQNPNNDLGLSVDIIENNISSHSFISKSNLKQTNFTKELQNIYDEIAKIPKQEAIIIPSFKDYLIELSPPMQSDLVVPIYNQLNNSYTFLKEYDTDFDCIEECEEILSTEKIIHNSKDFYNDEIIVDFDSFFNFSYFPHFDDLDIKNVNEPKLAFLDHLMNVIEIINSHSISCLYSDSDISLRLISIISALFINGFKDYYNTNDRTSFSHNSNSPNMLFIQALDDLCTHIPEIDNIKSLIIRNTDFFTSAFGLTVIMLNYSLLIIVLRWVQKNDFWTHKYYSQSAIISSYNVIDDVIVLLTPIISNIKFYLNDTLLMNENAFSTLEPDFYENIIRIPAFNYYNVNHNSPIPIFVEAINEQFSYGLKNNIMFNFLLDQQREFSFISEVSSFHYSCNEWKDFVEVTHHLKSNSSSFFGKPLINEWISIAIEKRSLHTWLLFLAVHTSISAKYYGEYSMFRDLFRLKYILSEISKLFSQLEN</sequence>
<gene>
    <name evidence="4" type="ORF">TRFO_16686</name>
</gene>
<dbReference type="AlphaFoldDB" id="A0A1J4KQN5"/>
<evidence type="ECO:0000256" key="1">
    <source>
        <dbReference type="SAM" id="MobiDB-lite"/>
    </source>
</evidence>
<dbReference type="EMBL" id="MLAK01000545">
    <property type="protein sequence ID" value="OHT13240.1"/>
    <property type="molecule type" value="Genomic_DNA"/>
</dbReference>
<keyword evidence="5" id="KW-1185">Reference proteome</keyword>
<proteinExistence type="predicted"/>
<evidence type="ECO:0000313" key="5">
    <source>
        <dbReference type="Proteomes" id="UP000179807"/>
    </source>
</evidence>
<name>A0A1J4KQN5_9EUKA</name>
<dbReference type="RefSeq" id="XP_068366376.1">
    <property type="nucleotide sequence ID" value="XM_068499132.1"/>
</dbReference>
<comment type="caution">
    <text evidence="4">The sequence shown here is derived from an EMBL/GenBank/DDBJ whole genome shotgun (WGS) entry which is preliminary data.</text>
</comment>
<dbReference type="Gene3D" id="1.20.58.900">
    <property type="match status" value="1"/>
</dbReference>
<dbReference type="InterPro" id="IPR037213">
    <property type="entry name" value="Run_dom_sf"/>
</dbReference>
<dbReference type="Proteomes" id="UP000179807">
    <property type="component" value="Unassembled WGS sequence"/>
</dbReference>
<keyword evidence="2" id="KW-0472">Membrane</keyword>
<dbReference type="Pfam" id="PF02759">
    <property type="entry name" value="RUN"/>
    <property type="match status" value="1"/>
</dbReference>
<keyword evidence="2" id="KW-1133">Transmembrane helix</keyword>
<dbReference type="SUPFAM" id="SSF140741">
    <property type="entry name" value="RUN domain-like"/>
    <property type="match status" value="1"/>
</dbReference>
<feature type="region of interest" description="Disordered" evidence="1">
    <location>
        <begin position="278"/>
        <end position="297"/>
    </location>
</feature>
<organism evidence="4 5">
    <name type="scientific">Tritrichomonas foetus</name>
    <dbReference type="NCBI Taxonomy" id="1144522"/>
    <lineage>
        <taxon>Eukaryota</taxon>
        <taxon>Metamonada</taxon>
        <taxon>Parabasalia</taxon>
        <taxon>Tritrichomonadida</taxon>
        <taxon>Tritrichomonadidae</taxon>
        <taxon>Tritrichomonas</taxon>
    </lineage>
</organism>